<dbReference type="PROSITE" id="PS50928">
    <property type="entry name" value="ABC_TM1"/>
    <property type="match status" value="1"/>
</dbReference>
<dbReference type="Proteomes" id="UP001500755">
    <property type="component" value="Unassembled WGS sequence"/>
</dbReference>
<organism evidence="9 10">
    <name type="scientific">Brevibacterium samyangense</name>
    <dbReference type="NCBI Taxonomy" id="366888"/>
    <lineage>
        <taxon>Bacteria</taxon>
        <taxon>Bacillati</taxon>
        <taxon>Actinomycetota</taxon>
        <taxon>Actinomycetes</taxon>
        <taxon>Micrococcales</taxon>
        <taxon>Brevibacteriaceae</taxon>
        <taxon>Brevibacterium</taxon>
    </lineage>
</organism>
<dbReference type="Pfam" id="PF00528">
    <property type="entry name" value="BPD_transp_1"/>
    <property type="match status" value="1"/>
</dbReference>
<feature type="transmembrane region" description="Helical" evidence="7">
    <location>
        <begin position="272"/>
        <end position="292"/>
    </location>
</feature>
<evidence type="ECO:0000259" key="8">
    <source>
        <dbReference type="PROSITE" id="PS50928"/>
    </source>
</evidence>
<feature type="domain" description="ABC transmembrane type-1" evidence="8">
    <location>
        <begin position="82"/>
        <end position="293"/>
    </location>
</feature>
<feature type="transmembrane region" description="Helical" evidence="7">
    <location>
        <begin position="21"/>
        <end position="43"/>
    </location>
</feature>
<dbReference type="CDD" id="cd06261">
    <property type="entry name" value="TM_PBP2"/>
    <property type="match status" value="1"/>
</dbReference>
<keyword evidence="6 7" id="KW-0472">Membrane</keyword>
<feature type="transmembrane region" description="Helical" evidence="7">
    <location>
        <begin position="82"/>
        <end position="107"/>
    </location>
</feature>
<keyword evidence="2 7" id="KW-0813">Transport</keyword>
<dbReference type="InterPro" id="IPR051393">
    <property type="entry name" value="ABC_transporter_permease"/>
</dbReference>
<evidence type="ECO:0000256" key="4">
    <source>
        <dbReference type="ARBA" id="ARBA00022692"/>
    </source>
</evidence>
<feature type="transmembrane region" description="Helical" evidence="7">
    <location>
        <begin position="167"/>
        <end position="190"/>
    </location>
</feature>
<comment type="subcellular location">
    <subcellularLocation>
        <location evidence="1 7">Cell membrane</location>
        <topology evidence="1 7">Multi-pass membrane protein</topology>
    </subcellularLocation>
</comment>
<dbReference type="RefSeq" id="WP_425546643.1">
    <property type="nucleotide sequence ID" value="NZ_BAAANO010000005.1"/>
</dbReference>
<evidence type="ECO:0000256" key="3">
    <source>
        <dbReference type="ARBA" id="ARBA00022475"/>
    </source>
</evidence>
<evidence type="ECO:0000256" key="5">
    <source>
        <dbReference type="ARBA" id="ARBA00022989"/>
    </source>
</evidence>
<sequence>MAMTTDVGIVRSRRSRSTRNRLLFAALAGPNLLVIAVFIYYPLLSNVYYSTLNWRLGATGASSAGFDNYLRLFTEPEGIETWRVTIVFTLATVIGSMALGLLLALVLNRAIPGRTVARTALFSPYVLSGVGVGMIWSFIFDPRIGVLAYFLRLWGLDSPEWFLDKNLALVMVILVYIWKNLGYCAVVYLAGLQSIPKDLLEAAEIDDAGPVRRFFRITLPLLSPTMFFLVITSILSSMQAFDILRIMTPSGHGTNTIVFEMFLQGFGAYQRAGYSAAISVVLFLVLFVITAVQMRFVERKVHYA</sequence>
<evidence type="ECO:0000256" key="2">
    <source>
        <dbReference type="ARBA" id="ARBA00022448"/>
    </source>
</evidence>
<feature type="transmembrane region" description="Helical" evidence="7">
    <location>
        <begin position="119"/>
        <end position="139"/>
    </location>
</feature>
<protein>
    <submittedName>
        <fullName evidence="9">Sugar ABC transporter permease</fullName>
    </submittedName>
</protein>
<evidence type="ECO:0000256" key="1">
    <source>
        <dbReference type="ARBA" id="ARBA00004651"/>
    </source>
</evidence>
<evidence type="ECO:0000313" key="9">
    <source>
        <dbReference type="EMBL" id="GAA1999964.1"/>
    </source>
</evidence>
<gene>
    <name evidence="9" type="ORF">GCM10009755_04580</name>
</gene>
<proteinExistence type="inferred from homology"/>
<dbReference type="PANTHER" id="PTHR30193:SF37">
    <property type="entry name" value="INNER MEMBRANE ABC TRANSPORTER PERMEASE PROTEIN YCJO"/>
    <property type="match status" value="1"/>
</dbReference>
<feature type="transmembrane region" description="Helical" evidence="7">
    <location>
        <begin position="221"/>
        <end position="241"/>
    </location>
</feature>
<evidence type="ECO:0000256" key="6">
    <source>
        <dbReference type="ARBA" id="ARBA00023136"/>
    </source>
</evidence>
<comment type="caution">
    <text evidence="9">The sequence shown here is derived from an EMBL/GenBank/DDBJ whole genome shotgun (WGS) entry which is preliminary data.</text>
</comment>
<accession>A0ABN2T8D1</accession>
<dbReference type="InterPro" id="IPR035906">
    <property type="entry name" value="MetI-like_sf"/>
</dbReference>
<reference evidence="9 10" key="1">
    <citation type="journal article" date="2019" name="Int. J. Syst. Evol. Microbiol.">
        <title>The Global Catalogue of Microorganisms (GCM) 10K type strain sequencing project: providing services to taxonomists for standard genome sequencing and annotation.</title>
        <authorList>
            <consortium name="The Broad Institute Genomics Platform"/>
            <consortium name="The Broad Institute Genome Sequencing Center for Infectious Disease"/>
            <person name="Wu L."/>
            <person name="Ma J."/>
        </authorList>
    </citation>
    <scope>NUCLEOTIDE SEQUENCE [LARGE SCALE GENOMIC DNA]</scope>
    <source>
        <strain evidence="9 10">JCM 14546</strain>
    </source>
</reference>
<name>A0ABN2T8D1_9MICO</name>
<dbReference type="EMBL" id="BAAANO010000005">
    <property type="protein sequence ID" value="GAA1999964.1"/>
    <property type="molecule type" value="Genomic_DNA"/>
</dbReference>
<keyword evidence="4 7" id="KW-0812">Transmembrane</keyword>
<dbReference type="PANTHER" id="PTHR30193">
    <property type="entry name" value="ABC TRANSPORTER PERMEASE PROTEIN"/>
    <property type="match status" value="1"/>
</dbReference>
<dbReference type="SUPFAM" id="SSF161098">
    <property type="entry name" value="MetI-like"/>
    <property type="match status" value="1"/>
</dbReference>
<evidence type="ECO:0000313" key="10">
    <source>
        <dbReference type="Proteomes" id="UP001500755"/>
    </source>
</evidence>
<dbReference type="Gene3D" id="1.10.3720.10">
    <property type="entry name" value="MetI-like"/>
    <property type="match status" value="1"/>
</dbReference>
<keyword evidence="3" id="KW-1003">Cell membrane</keyword>
<evidence type="ECO:0000256" key="7">
    <source>
        <dbReference type="RuleBase" id="RU363032"/>
    </source>
</evidence>
<keyword evidence="5 7" id="KW-1133">Transmembrane helix</keyword>
<keyword evidence="10" id="KW-1185">Reference proteome</keyword>
<dbReference type="InterPro" id="IPR000515">
    <property type="entry name" value="MetI-like"/>
</dbReference>
<comment type="similarity">
    <text evidence="7">Belongs to the binding-protein-dependent transport system permease family.</text>
</comment>